<feature type="domain" description="Signal transduction histidine kinase subgroup 3 dimerisation and phosphoacceptor" evidence="11">
    <location>
        <begin position="188"/>
        <end position="246"/>
    </location>
</feature>
<evidence type="ECO:0000256" key="3">
    <source>
        <dbReference type="ARBA" id="ARBA00022553"/>
    </source>
</evidence>
<proteinExistence type="predicted"/>
<dbReference type="PANTHER" id="PTHR24421:SF10">
    <property type="entry name" value="NITRATE_NITRITE SENSOR PROTEIN NARQ"/>
    <property type="match status" value="1"/>
</dbReference>
<dbReference type="SUPFAM" id="SSF55874">
    <property type="entry name" value="ATPase domain of HSP90 chaperone/DNA topoisomerase II/histidine kinase"/>
    <property type="match status" value="1"/>
</dbReference>
<feature type="transmembrane region" description="Helical" evidence="9">
    <location>
        <begin position="100"/>
        <end position="119"/>
    </location>
</feature>
<keyword evidence="9" id="KW-1133">Transmembrane helix</keyword>
<keyword evidence="5" id="KW-0547">Nucleotide-binding</keyword>
<dbReference type="Pfam" id="PF07730">
    <property type="entry name" value="HisKA_3"/>
    <property type="match status" value="1"/>
</dbReference>
<comment type="caution">
    <text evidence="13">The sequence shown here is derived from an EMBL/GenBank/DDBJ whole genome shotgun (WGS) entry which is preliminary data.</text>
</comment>
<dbReference type="Pfam" id="PF02518">
    <property type="entry name" value="HATPase_c"/>
    <property type="match status" value="1"/>
</dbReference>
<dbReference type="Gene3D" id="1.20.5.1930">
    <property type="match status" value="1"/>
</dbReference>
<keyword evidence="3" id="KW-0597">Phosphoprotein</keyword>
<reference evidence="13 14" key="1">
    <citation type="submission" date="2024-09" db="EMBL/GenBank/DDBJ databases">
        <authorList>
            <person name="Sun Q."/>
            <person name="Mori K."/>
        </authorList>
    </citation>
    <scope>NUCLEOTIDE SEQUENCE [LARGE SCALE GENOMIC DNA]</scope>
    <source>
        <strain evidence="13 14">TBRC 3947</strain>
    </source>
</reference>
<dbReference type="InterPro" id="IPR003594">
    <property type="entry name" value="HATPase_dom"/>
</dbReference>
<evidence type="ECO:0000259" key="11">
    <source>
        <dbReference type="Pfam" id="PF07730"/>
    </source>
</evidence>
<evidence type="ECO:0000259" key="12">
    <source>
        <dbReference type="Pfam" id="PF23539"/>
    </source>
</evidence>
<keyword evidence="9" id="KW-0472">Membrane</keyword>
<comment type="catalytic activity">
    <reaction evidence="1">
        <text>ATP + protein L-histidine = ADP + protein N-phospho-L-histidine.</text>
        <dbReference type="EC" id="2.7.13.3"/>
    </reaction>
</comment>
<feature type="transmembrane region" description="Helical" evidence="9">
    <location>
        <begin position="63"/>
        <end position="94"/>
    </location>
</feature>
<dbReference type="CDD" id="cd16917">
    <property type="entry name" value="HATPase_UhpB-NarQ-NarX-like"/>
    <property type="match status" value="1"/>
</dbReference>
<evidence type="ECO:0000256" key="5">
    <source>
        <dbReference type="ARBA" id="ARBA00022741"/>
    </source>
</evidence>
<keyword evidence="4" id="KW-0808">Transferase</keyword>
<organism evidence="13 14">
    <name type="scientific">Phytohabitans kaempferiae</name>
    <dbReference type="NCBI Taxonomy" id="1620943"/>
    <lineage>
        <taxon>Bacteria</taxon>
        <taxon>Bacillati</taxon>
        <taxon>Actinomycetota</taxon>
        <taxon>Actinomycetes</taxon>
        <taxon>Micromonosporales</taxon>
        <taxon>Micromonosporaceae</taxon>
    </lineage>
</organism>
<feature type="domain" description="DUF7134" evidence="12">
    <location>
        <begin position="5"/>
        <end position="156"/>
    </location>
</feature>
<evidence type="ECO:0000313" key="14">
    <source>
        <dbReference type="Proteomes" id="UP001589867"/>
    </source>
</evidence>
<dbReference type="Pfam" id="PF23539">
    <property type="entry name" value="DUF7134"/>
    <property type="match status" value="1"/>
</dbReference>
<evidence type="ECO:0000256" key="4">
    <source>
        <dbReference type="ARBA" id="ARBA00022679"/>
    </source>
</evidence>
<keyword evidence="6 13" id="KW-0418">Kinase</keyword>
<dbReference type="RefSeq" id="WP_377258404.1">
    <property type="nucleotide sequence ID" value="NZ_JBHLUH010000071.1"/>
</dbReference>
<protein>
    <recommendedName>
        <fullName evidence="2">histidine kinase</fullName>
        <ecNumber evidence="2">2.7.13.3</ecNumber>
    </recommendedName>
</protein>
<keyword evidence="7" id="KW-0067">ATP-binding</keyword>
<gene>
    <name evidence="13" type="ORF">ACFFIA_32650</name>
</gene>
<name>A0ABV6MCD8_9ACTN</name>
<feature type="transmembrane region" description="Helical" evidence="9">
    <location>
        <begin position="41"/>
        <end position="56"/>
    </location>
</feature>
<evidence type="ECO:0000256" key="1">
    <source>
        <dbReference type="ARBA" id="ARBA00000085"/>
    </source>
</evidence>
<dbReference type="InterPro" id="IPR055558">
    <property type="entry name" value="DUF7134"/>
</dbReference>
<evidence type="ECO:0000256" key="8">
    <source>
        <dbReference type="ARBA" id="ARBA00023012"/>
    </source>
</evidence>
<accession>A0ABV6MCD8</accession>
<dbReference type="EMBL" id="JBHLUH010000071">
    <property type="protein sequence ID" value="MFC0532407.1"/>
    <property type="molecule type" value="Genomic_DNA"/>
</dbReference>
<keyword evidence="14" id="KW-1185">Reference proteome</keyword>
<dbReference type="Proteomes" id="UP001589867">
    <property type="component" value="Unassembled WGS sequence"/>
</dbReference>
<dbReference type="EC" id="2.7.13.3" evidence="2"/>
<evidence type="ECO:0000256" key="9">
    <source>
        <dbReference type="SAM" id="Phobius"/>
    </source>
</evidence>
<dbReference type="InterPro" id="IPR050482">
    <property type="entry name" value="Sensor_HK_TwoCompSys"/>
</dbReference>
<evidence type="ECO:0000256" key="2">
    <source>
        <dbReference type="ARBA" id="ARBA00012438"/>
    </source>
</evidence>
<sequence>MALSWRSSSARSVDIALFVGVTVVLSVVVSADQAGSRSPDVLAYLWAVGLGALMLIRRSMPRLVLALTALGFFTYYIAGFPAVGVAVPISAALFSAAEAGYLRASVVTAAVVLAASTAFRLASGQSPSFVLGYELSSHAALIAAVIALGYSVRARRTLQQRTEQVVRLVTRQTAMDTAAHAREGQLLLARELHDSMGHSLSVASLFADVAREADGTRRAEAIDRVKSSVSDAMAQLRSTVALLRSTDGEPLANPTLHDLHRLLEGPASAGYEVTSRIEEVVASPDVEACVYRTVQEAVTNTMRHSNATHITVTVGAEDDVVEATVHDNGTGNRLSRFTPGHGVRGMRERAEKLGGALTVHTGPDGWRVRATLPAKARL</sequence>
<evidence type="ECO:0000256" key="7">
    <source>
        <dbReference type="ARBA" id="ARBA00022840"/>
    </source>
</evidence>
<dbReference type="GO" id="GO:0016301">
    <property type="term" value="F:kinase activity"/>
    <property type="evidence" value="ECO:0007669"/>
    <property type="project" value="UniProtKB-KW"/>
</dbReference>
<dbReference type="PANTHER" id="PTHR24421">
    <property type="entry name" value="NITRATE/NITRITE SENSOR PROTEIN NARX-RELATED"/>
    <property type="match status" value="1"/>
</dbReference>
<evidence type="ECO:0000256" key="6">
    <source>
        <dbReference type="ARBA" id="ARBA00022777"/>
    </source>
</evidence>
<feature type="domain" description="Histidine kinase/HSP90-like ATPase" evidence="10">
    <location>
        <begin position="290"/>
        <end position="375"/>
    </location>
</feature>
<dbReference type="InterPro" id="IPR036890">
    <property type="entry name" value="HATPase_C_sf"/>
</dbReference>
<dbReference type="InterPro" id="IPR011712">
    <property type="entry name" value="Sig_transdc_His_kin_sub3_dim/P"/>
</dbReference>
<evidence type="ECO:0000259" key="10">
    <source>
        <dbReference type="Pfam" id="PF02518"/>
    </source>
</evidence>
<keyword evidence="8" id="KW-0902">Two-component regulatory system</keyword>
<evidence type="ECO:0000313" key="13">
    <source>
        <dbReference type="EMBL" id="MFC0532407.1"/>
    </source>
</evidence>
<keyword evidence="9" id="KW-0812">Transmembrane</keyword>
<dbReference type="Gene3D" id="3.30.565.10">
    <property type="entry name" value="Histidine kinase-like ATPase, C-terminal domain"/>
    <property type="match status" value="1"/>
</dbReference>
<feature type="transmembrane region" description="Helical" evidence="9">
    <location>
        <begin position="131"/>
        <end position="152"/>
    </location>
</feature>